<evidence type="ECO:0000313" key="3">
    <source>
        <dbReference type="Proteomes" id="UP000010552"/>
    </source>
</evidence>
<sequence>MAPSNVVSRPPQGIPKCRSPGPLAPVGAKFQLVGPMKERAPLAQCDTDSKFSGIESKSCSRSPSGAARVPQRPVVCWWQNCQVKRSRGVGKSESPGLEKELCTRRLSLPGASAGDLFAKCRWSRGGQCWNEAAPPAPSLLERGPGRGQGDTPGRRGCFSKPSYRKPSRSPGGNRLPTPRNPLSGAGCEAVWKPLHPGRVQ</sequence>
<feature type="region of interest" description="Disordered" evidence="1">
    <location>
        <begin position="1"/>
        <end position="23"/>
    </location>
</feature>
<protein>
    <submittedName>
        <fullName evidence="2">Uncharacterized protein</fullName>
    </submittedName>
</protein>
<proteinExistence type="predicted"/>
<feature type="region of interest" description="Disordered" evidence="1">
    <location>
        <begin position="133"/>
        <end position="200"/>
    </location>
</feature>
<dbReference type="InParanoid" id="L5K1A9"/>
<evidence type="ECO:0000313" key="2">
    <source>
        <dbReference type="EMBL" id="ELK05360.1"/>
    </source>
</evidence>
<dbReference type="EMBL" id="KB031042">
    <property type="protein sequence ID" value="ELK05360.1"/>
    <property type="molecule type" value="Genomic_DNA"/>
</dbReference>
<organism evidence="2 3">
    <name type="scientific">Pteropus alecto</name>
    <name type="common">Black flying fox</name>
    <dbReference type="NCBI Taxonomy" id="9402"/>
    <lineage>
        <taxon>Eukaryota</taxon>
        <taxon>Metazoa</taxon>
        <taxon>Chordata</taxon>
        <taxon>Craniata</taxon>
        <taxon>Vertebrata</taxon>
        <taxon>Euteleostomi</taxon>
        <taxon>Mammalia</taxon>
        <taxon>Eutheria</taxon>
        <taxon>Laurasiatheria</taxon>
        <taxon>Chiroptera</taxon>
        <taxon>Yinpterochiroptera</taxon>
        <taxon>Pteropodoidea</taxon>
        <taxon>Pteropodidae</taxon>
        <taxon>Pteropodinae</taxon>
        <taxon>Pteropus</taxon>
    </lineage>
</organism>
<dbReference type="AlphaFoldDB" id="L5K1A9"/>
<evidence type="ECO:0000256" key="1">
    <source>
        <dbReference type="SAM" id="MobiDB-lite"/>
    </source>
</evidence>
<gene>
    <name evidence="2" type="ORF">PAL_GLEAN10023410</name>
</gene>
<reference evidence="3" key="1">
    <citation type="journal article" date="2013" name="Science">
        <title>Comparative analysis of bat genomes provides insight into the evolution of flight and immunity.</title>
        <authorList>
            <person name="Zhang G."/>
            <person name="Cowled C."/>
            <person name="Shi Z."/>
            <person name="Huang Z."/>
            <person name="Bishop-Lilly K.A."/>
            <person name="Fang X."/>
            <person name="Wynne J.W."/>
            <person name="Xiong Z."/>
            <person name="Baker M.L."/>
            <person name="Zhao W."/>
            <person name="Tachedjian M."/>
            <person name="Zhu Y."/>
            <person name="Zhou P."/>
            <person name="Jiang X."/>
            <person name="Ng J."/>
            <person name="Yang L."/>
            <person name="Wu L."/>
            <person name="Xiao J."/>
            <person name="Feng Y."/>
            <person name="Chen Y."/>
            <person name="Sun X."/>
            <person name="Zhang Y."/>
            <person name="Marsh G.A."/>
            <person name="Crameri G."/>
            <person name="Broder C.C."/>
            <person name="Frey K.G."/>
            <person name="Wang L.F."/>
            <person name="Wang J."/>
        </authorList>
    </citation>
    <scope>NUCLEOTIDE SEQUENCE [LARGE SCALE GENOMIC DNA]</scope>
</reference>
<keyword evidence="3" id="KW-1185">Reference proteome</keyword>
<accession>L5K1A9</accession>
<dbReference type="Proteomes" id="UP000010552">
    <property type="component" value="Unassembled WGS sequence"/>
</dbReference>
<name>L5K1A9_PTEAL</name>